<keyword evidence="2" id="KW-1133">Transmembrane helix</keyword>
<protein>
    <submittedName>
        <fullName evidence="3">PIR Superfamily Protein</fullName>
    </submittedName>
</protein>
<reference evidence="4" key="1">
    <citation type="submission" date="2016-05" db="EMBL/GenBank/DDBJ databases">
        <authorList>
            <person name="Naeem Raeece"/>
        </authorList>
    </citation>
    <scope>NUCLEOTIDE SEQUENCE [LARGE SCALE GENOMIC DNA]</scope>
</reference>
<feature type="transmembrane region" description="Helical" evidence="2">
    <location>
        <begin position="263"/>
        <end position="282"/>
    </location>
</feature>
<gene>
    <name evidence="3" type="ORF">POVCU1_080440</name>
</gene>
<evidence type="ECO:0000256" key="2">
    <source>
        <dbReference type="SAM" id="Phobius"/>
    </source>
</evidence>
<dbReference type="AlphaFoldDB" id="A0A1A8XFQ8"/>
<feature type="region of interest" description="Disordered" evidence="1">
    <location>
        <begin position="210"/>
        <end position="241"/>
    </location>
</feature>
<accession>A0A1A8XFQ8</accession>
<evidence type="ECO:0000313" key="3">
    <source>
        <dbReference type="EMBL" id="SBT02756.1"/>
    </source>
</evidence>
<dbReference type="EMBL" id="FLQV01003718">
    <property type="protein sequence ID" value="SBT02756.1"/>
    <property type="molecule type" value="Genomic_DNA"/>
</dbReference>
<dbReference type="Proteomes" id="UP000078546">
    <property type="component" value="Unassembled WGS sequence"/>
</dbReference>
<proteinExistence type="predicted"/>
<evidence type="ECO:0000313" key="4">
    <source>
        <dbReference type="Proteomes" id="UP000078546"/>
    </source>
</evidence>
<evidence type="ECO:0000256" key="1">
    <source>
        <dbReference type="SAM" id="MobiDB-lite"/>
    </source>
</evidence>
<dbReference type="InterPro" id="IPR008780">
    <property type="entry name" value="Plasmodium_Vir"/>
</dbReference>
<keyword evidence="2" id="KW-0472">Membrane</keyword>
<dbReference type="Pfam" id="PF05795">
    <property type="entry name" value="Plasmodium_Vir"/>
    <property type="match status" value="1"/>
</dbReference>
<keyword evidence="2" id="KW-0812">Transmembrane</keyword>
<sequence>MAEGISENDLPSVKFEKEIKELMNYSTLQSYAKNQTGLDVIDSWIQRFQTEVEKYLTDSSKDSSFDPDKRCRHFNYIIITTINKINSLSDDPMKIANWSKKIKNSRDKFFSSNPWLNCNEHKKYTNQNMNILGNFCEDSDFIKKKLSDIQNSNQCNSIRNNISSRKDKLAIILQAEMKKGSNYTSINNQCNINNLDSIFPSFTCISSSNSEEPRSPLISGDNPSDSKALQGTLKDGSPSPIRDLHHVGGEPLLISDKDGENNTIGLVSLPILGILVLSFLLYRYTPLGSKFHTNFRNKEHISISQADEATDNILYNESNLGDIYSEKMEYNLSYQTMQN</sequence>
<organism evidence="3 4">
    <name type="scientific">Plasmodium ovale curtisi</name>
    <dbReference type="NCBI Taxonomy" id="864141"/>
    <lineage>
        <taxon>Eukaryota</taxon>
        <taxon>Sar</taxon>
        <taxon>Alveolata</taxon>
        <taxon>Apicomplexa</taxon>
        <taxon>Aconoidasida</taxon>
        <taxon>Haemosporida</taxon>
        <taxon>Plasmodiidae</taxon>
        <taxon>Plasmodium</taxon>
        <taxon>Plasmodium (Plasmodium)</taxon>
    </lineage>
</organism>
<name>A0A1A8XFQ8_PLAOA</name>